<protein>
    <submittedName>
        <fullName evidence="1">Putative secreted protein</fullName>
    </submittedName>
</protein>
<proteinExistence type="predicted"/>
<reference evidence="1" key="1">
    <citation type="submission" date="2018-01" db="EMBL/GenBank/DDBJ databases">
        <title>An insight into the sialome of Amazonian anophelines.</title>
        <authorList>
            <person name="Ribeiro J.M."/>
            <person name="Scarpassa V."/>
            <person name="Calvo E."/>
        </authorList>
    </citation>
    <scope>NUCLEOTIDE SEQUENCE</scope>
</reference>
<accession>A0A2M4DN73</accession>
<name>A0A2M4DN73_ANODA</name>
<evidence type="ECO:0000313" key="1">
    <source>
        <dbReference type="EMBL" id="MBW78588.1"/>
    </source>
</evidence>
<dbReference type="AlphaFoldDB" id="A0A2M4DN73"/>
<dbReference type="EMBL" id="GGFL01014410">
    <property type="protein sequence ID" value="MBW78588.1"/>
    <property type="molecule type" value="Transcribed_RNA"/>
</dbReference>
<organism evidence="1">
    <name type="scientific">Anopheles darlingi</name>
    <name type="common">Mosquito</name>
    <dbReference type="NCBI Taxonomy" id="43151"/>
    <lineage>
        <taxon>Eukaryota</taxon>
        <taxon>Metazoa</taxon>
        <taxon>Ecdysozoa</taxon>
        <taxon>Arthropoda</taxon>
        <taxon>Hexapoda</taxon>
        <taxon>Insecta</taxon>
        <taxon>Pterygota</taxon>
        <taxon>Neoptera</taxon>
        <taxon>Endopterygota</taxon>
        <taxon>Diptera</taxon>
        <taxon>Nematocera</taxon>
        <taxon>Culicoidea</taxon>
        <taxon>Culicidae</taxon>
        <taxon>Anophelinae</taxon>
        <taxon>Anopheles</taxon>
    </lineage>
</organism>
<sequence>MLRMFKSPAKGAKVPPRSGTLVSLLSLALDWPHFLGWYLTGIPERKATGPGFCHFYSLPSWSWRRWSVERWAPRKPPFRKLLHNDFSSSFSRG</sequence>